<dbReference type="GO" id="GO:1990904">
    <property type="term" value="C:ribonucleoprotein complex"/>
    <property type="evidence" value="ECO:0007669"/>
    <property type="project" value="UniProtKB-KW"/>
</dbReference>
<keyword evidence="3 8" id="KW-0689">Ribosomal protein</keyword>
<organism evidence="8 9">
    <name type="scientific">Cichlidogyrus casuarinus</name>
    <dbReference type="NCBI Taxonomy" id="1844966"/>
    <lineage>
        <taxon>Eukaryota</taxon>
        <taxon>Metazoa</taxon>
        <taxon>Spiralia</taxon>
        <taxon>Lophotrochozoa</taxon>
        <taxon>Platyhelminthes</taxon>
        <taxon>Monogenea</taxon>
        <taxon>Monopisthocotylea</taxon>
        <taxon>Dactylogyridea</taxon>
        <taxon>Ancyrocephalidae</taxon>
        <taxon>Cichlidogyrus</taxon>
    </lineage>
</organism>
<accession>A0ABD2Q903</accession>
<dbReference type="Pfam" id="PF05046">
    <property type="entry name" value="Img2"/>
    <property type="match status" value="1"/>
</dbReference>
<dbReference type="Proteomes" id="UP001626550">
    <property type="component" value="Unassembled WGS sequence"/>
</dbReference>
<comment type="similarity">
    <text evidence="2">Belongs to the mitochondrion-specific ribosomal protein mL49 family.</text>
</comment>
<protein>
    <recommendedName>
        <fullName evidence="6">Large ribosomal subunit protein mL49</fullName>
    </recommendedName>
    <alternativeName>
        <fullName evidence="7">39S ribosomal protein L49, mitochondrial</fullName>
    </alternativeName>
</protein>
<dbReference type="GO" id="GO:0005840">
    <property type="term" value="C:ribosome"/>
    <property type="evidence" value="ECO:0007669"/>
    <property type="project" value="UniProtKB-KW"/>
</dbReference>
<gene>
    <name evidence="8" type="primary">MRPL49</name>
    <name evidence="8" type="ORF">Ciccas_005390</name>
</gene>
<evidence type="ECO:0000313" key="8">
    <source>
        <dbReference type="EMBL" id="KAL3315963.1"/>
    </source>
</evidence>
<keyword evidence="9" id="KW-1185">Reference proteome</keyword>
<sequence length="151" mass="17429">MSKHNEVKMDTDKKYVECKETFEKYVAPLIAKRLIPPAPKEPTPSGWIPPNPELNKKWPYFVERSKNHMLPVYYEERNKKFAERTLGNRQLTVINSVRGDINALAEELRVLLNEKSEFGRIPVQADGATLKIRIDGVFLDEVANFLLNKGF</sequence>
<evidence type="ECO:0000256" key="2">
    <source>
        <dbReference type="ARBA" id="ARBA00005677"/>
    </source>
</evidence>
<evidence type="ECO:0000256" key="1">
    <source>
        <dbReference type="ARBA" id="ARBA00004173"/>
    </source>
</evidence>
<evidence type="ECO:0000313" key="9">
    <source>
        <dbReference type="Proteomes" id="UP001626550"/>
    </source>
</evidence>
<name>A0ABD2Q903_9PLAT</name>
<dbReference type="EMBL" id="JBJKFK010000629">
    <property type="protein sequence ID" value="KAL3315963.1"/>
    <property type="molecule type" value="Genomic_DNA"/>
</dbReference>
<comment type="caution">
    <text evidence="8">The sequence shown here is derived from an EMBL/GenBank/DDBJ whole genome shotgun (WGS) entry which is preliminary data.</text>
</comment>
<evidence type="ECO:0000256" key="3">
    <source>
        <dbReference type="ARBA" id="ARBA00022980"/>
    </source>
</evidence>
<evidence type="ECO:0000256" key="5">
    <source>
        <dbReference type="ARBA" id="ARBA00023274"/>
    </source>
</evidence>
<comment type="subcellular location">
    <subcellularLocation>
        <location evidence="1">Mitochondrion</location>
    </subcellularLocation>
</comment>
<proteinExistence type="inferred from homology"/>
<dbReference type="PANTHER" id="PTHR13477">
    <property type="entry name" value="MITOCHONDRIAL 39S RIBOSOMAL PROTEIN L49"/>
    <property type="match status" value="1"/>
</dbReference>
<keyword evidence="5" id="KW-0687">Ribonucleoprotein</keyword>
<reference evidence="8 9" key="1">
    <citation type="submission" date="2024-11" db="EMBL/GenBank/DDBJ databases">
        <title>Adaptive evolution of stress response genes in parasites aligns with host niche diversity.</title>
        <authorList>
            <person name="Hahn C."/>
            <person name="Resl P."/>
        </authorList>
    </citation>
    <scope>NUCLEOTIDE SEQUENCE [LARGE SCALE GENOMIC DNA]</scope>
    <source>
        <strain evidence="8">EGGRZ-B1_66</strain>
        <tissue evidence="8">Body</tissue>
    </source>
</reference>
<keyword evidence="4" id="KW-0496">Mitochondrion</keyword>
<dbReference type="PANTHER" id="PTHR13477:SF0">
    <property type="entry name" value="LARGE RIBOSOMAL SUBUNIT PROTEIN ML49"/>
    <property type="match status" value="1"/>
</dbReference>
<dbReference type="AlphaFoldDB" id="A0ABD2Q903"/>
<dbReference type="Gene3D" id="3.30.780.10">
    <property type="entry name" value="SUI1-like domain"/>
    <property type="match status" value="1"/>
</dbReference>
<evidence type="ECO:0000256" key="6">
    <source>
        <dbReference type="ARBA" id="ARBA00035191"/>
    </source>
</evidence>
<evidence type="ECO:0000256" key="4">
    <source>
        <dbReference type="ARBA" id="ARBA00023128"/>
    </source>
</evidence>
<evidence type="ECO:0000256" key="7">
    <source>
        <dbReference type="ARBA" id="ARBA00035545"/>
    </source>
</evidence>
<dbReference type="GO" id="GO:0005739">
    <property type="term" value="C:mitochondrion"/>
    <property type="evidence" value="ECO:0007669"/>
    <property type="project" value="UniProtKB-SubCell"/>
</dbReference>
<dbReference type="InterPro" id="IPR007740">
    <property type="entry name" value="Ribosomal_mL49"/>
</dbReference>